<dbReference type="Gene3D" id="1.50.10.10">
    <property type="match status" value="1"/>
</dbReference>
<dbReference type="NCBIfam" id="NF008305">
    <property type="entry name" value="PRK11097.1"/>
    <property type="match status" value="1"/>
</dbReference>
<evidence type="ECO:0000256" key="2">
    <source>
        <dbReference type="ARBA" id="ARBA00009209"/>
    </source>
</evidence>
<keyword evidence="4 9" id="KW-0378">Hydrolase</keyword>
<dbReference type="PROSITE" id="PS00812">
    <property type="entry name" value="GLYCOSYL_HYDROL_F8"/>
    <property type="match status" value="1"/>
</dbReference>
<dbReference type="OrthoDB" id="9766708at2"/>
<proteinExistence type="inferred from homology"/>
<keyword evidence="3 10" id="KW-0732">Signal</keyword>
<keyword evidence="7 9" id="KW-0624">Polysaccharide degradation</keyword>
<dbReference type="InterPro" id="IPR019834">
    <property type="entry name" value="Glyco_hydro_8_CS"/>
</dbReference>
<evidence type="ECO:0000256" key="7">
    <source>
        <dbReference type="ARBA" id="ARBA00023326"/>
    </source>
</evidence>
<dbReference type="Pfam" id="PF01270">
    <property type="entry name" value="Glyco_hydro_8"/>
    <property type="match status" value="1"/>
</dbReference>
<dbReference type="GO" id="GO:0008810">
    <property type="term" value="F:cellulase activity"/>
    <property type="evidence" value="ECO:0007669"/>
    <property type="project" value="UniProtKB-EC"/>
</dbReference>
<dbReference type="InterPro" id="IPR008928">
    <property type="entry name" value="6-hairpin_glycosidase_sf"/>
</dbReference>
<dbReference type="AlphaFoldDB" id="A0A1M7Q7A6"/>
<dbReference type="EC" id="3.2.1.-" evidence="9"/>
<feature type="active site" description="Nucleophile" evidence="8">
    <location>
        <position position="124"/>
    </location>
</feature>
<dbReference type="STRING" id="1190415.SAMN05216593_11932"/>
<feature type="signal peptide" evidence="10">
    <location>
        <begin position="1"/>
        <end position="28"/>
    </location>
</feature>
<dbReference type="SUPFAM" id="SSF48208">
    <property type="entry name" value="Six-hairpin glycosidases"/>
    <property type="match status" value="1"/>
</dbReference>
<keyword evidence="7 9" id="KW-0119">Carbohydrate metabolism</keyword>
<evidence type="ECO:0000256" key="4">
    <source>
        <dbReference type="ARBA" id="ARBA00022801"/>
    </source>
</evidence>
<evidence type="ECO:0000256" key="8">
    <source>
        <dbReference type="PROSITE-ProRule" id="PRU10058"/>
    </source>
</evidence>
<name>A0A1M7Q7A6_9PSED</name>
<feature type="chain" id="PRO_5013291743" description="Glucanase" evidence="10">
    <location>
        <begin position="29"/>
        <end position="373"/>
    </location>
</feature>
<keyword evidence="5" id="KW-0136">Cellulose degradation</keyword>
<comment type="catalytic activity">
    <reaction evidence="1">
        <text>Endohydrolysis of (1-&gt;4)-beta-D-glucosidic linkages in cellulose, lichenin and cereal beta-D-glucans.</text>
        <dbReference type="EC" id="3.2.1.4"/>
    </reaction>
</comment>
<comment type="similarity">
    <text evidence="2 9">Belongs to the glycosyl hydrolase 8 (cellulase D) family.</text>
</comment>
<evidence type="ECO:0000256" key="1">
    <source>
        <dbReference type="ARBA" id="ARBA00000966"/>
    </source>
</evidence>
<keyword evidence="6 9" id="KW-0326">Glycosidase</keyword>
<evidence type="ECO:0000256" key="9">
    <source>
        <dbReference type="RuleBase" id="RU361167"/>
    </source>
</evidence>
<evidence type="ECO:0000256" key="5">
    <source>
        <dbReference type="ARBA" id="ARBA00023001"/>
    </source>
</evidence>
<gene>
    <name evidence="11" type="ORF">SAMN05216593_11932</name>
</gene>
<accession>A0A1M7Q7A6</accession>
<dbReference type="InterPro" id="IPR002037">
    <property type="entry name" value="Glyco_hydro_8"/>
</dbReference>
<dbReference type="InterPro" id="IPR012341">
    <property type="entry name" value="6hp_glycosidase-like_sf"/>
</dbReference>
<protein>
    <recommendedName>
        <fullName evidence="9">Glucanase</fullName>
        <ecNumber evidence="9">3.2.1.-</ecNumber>
    </recommendedName>
</protein>
<dbReference type="EMBL" id="FRDA01000019">
    <property type="protein sequence ID" value="SHN26347.1"/>
    <property type="molecule type" value="Genomic_DNA"/>
</dbReference>
<dbReference type="Proteomes" id="UP000183983">
    <property type="component" value="Unassembled WGS sequence"/>
</dbReference>
<evidence type="ECO:0000256" key="6">
    <source>
        <dbReference type="ARBA" id="ARBA00023295"/>
    </source>
</evidence>
<reference evidence="11 12" key="1">
    <citation type="submission" date="2016-11" db="EMBL/GenBank/DDBJ databases">
        <authorList>
            <person name="Jaros S."/>
            <person name="Januszkiewicz K."/>
            <person name="Wedrychowicz H."/>
        </authorList>
    </citation>
    <scope>NUCLEOTIDE SEQUENCE [LARGE SCALE GENOMIC DNA]</scope>
    <source>
        <strain evidence="11 12">LMG 26898</strain>
    </source>
</reference>
<dbReference type="GO" id="GO:0030245">
    <property type="term" value="P:cellulose catabolic process"/>
    <property type="evidence" value="ECO:0007669"/>
    <property type="project" value="UniProtKB-KW"/>
</dbReference>
<evidence type="ECO:0000313" key="12">
    <source>
        <dbReference type="Proteomes" id="UP000183983"/>
    </source>
</evidence>
<evidence type="ECO:0000256" key="3">
    <source>
        <dbReference type="ARBA" id="ARBA00022729"/>
    </source>
</evidence>
<evidence type="ECO:0000256" key="10">
    <source>
        <dbReference type="SAM" id="SignalP"/>
    </source>
</evidence>
<organism evidence="11 12">
    <name type="scientific">Pseudomonas asturiensis</name>
    <dbReference type="NCBI Taxonomy" id="1190415"/>
    <lineage>
        <taxon>Bacteria</taxon>
        <taxon>Pseudomonadati</taxon>
        <taxon>Pseudomonadota</taxon>
        <taxon>Gammaproteobacteria</taxon>
        <taxon>Pseudomonadales</taxon>
        <taxon>Pseudomonadaceae</taxon>
        <taxon>Pseudomonas</taxon>
    </lineage>
</organism>
<evidence type="ECO:0000313" key="11">
    <source>
        <dbReference type="EMBL" id="SHN26347.1"/>
    </source>
</evidence>
<dbReference type="RefSeq" id="WP_084537170.1">
    <property type="nucleotide sequence ID" value="NZ_FRDA01000019.1"/>
</dbReference>
<sequence length="373" mass="41895">MKRNRLSAAGPWLAAVLLQSLPVLSAAADMCHWPAWERYRQHLVSQDGRVIDGSSEQQVTTSEGQSYALFFALVANDRQSFERLLNWTRNNLANGDLERQLPAWQWGRDQSGRWQVLDSNNASDADLWIAYSLLEAGRLWKRSDYETLGQHLLWRSAAQTLRKLPGLGLMLMPGDKGFESPEGWRLNPSYLPPQLLTRFASLAPIWAEVARNNQRLLLEATPQGLVPDWLMWRTDQRWTPDPAGPKGSYDAIRVYLWLGMLDEATPGRGELMAHFKPMRQAIAQLGGVPEQVDTLSGATHGIGPVGFSAALLPLLADDPALRDVQRARLKQAPPLADAYYNQSLLLFGQGWDEQRYRFDSKGLLQPGWVAACQ</sequence>
<dbReference type="PRINTS" id="PR00735">
    <property type="entry name" value="GLHYDRLASE8"/>
</dbReference>